<dbReference type="Proteomes" id="UP000324222">
    <property type="component" value="Unassembled WGS sequence"/>
</dbReference>
<evidence type="ECO:0000313" key="3">
    <source>
        <dbReference type="Proteomes" id="UP000324222"/>
    </source>
</evidence>
<gene>
    <name evidence="2" type="ORF">E2C01_034386</name>
</gene>
<name>A0A5B7F5K9_PORTR</name>
<comment type="caution">
    <text evidence="2">The sequence shown here is derived from an EMBL/GenBank/DDBJ whole genome shotgun (WGS) entry which is preliminary data.</text>
</comment>
<proteinExistence type="predicted"/>
<evidence type="ECO:0000256" key="1">
    <source>
        <dbReference type="SAM" id="MobiDB-lite"/>
    </source>
</evidence>
<reference evidence="2 3" key="1">
    <citation type="submission" date="2019-05" db="EMBL/GenBank/DDBJ databases">
        <title>Another draft genome of Portunus trituberculatus and its Hox gene families provides insights of decapod evolution.</title>
        <authorList>
            <person name="Jeong J.-H."/>
            <person name="Song I."/>
            <person name="Kim S."/>
            <person name="Choi T."/>
            <person name="Kim D."/>
            <person name="Ryu S."/>
            <person name="Kim W."/>
        </authorList>
    </citation>
    <scope>NUCLEOTIDE SEQUENCE [LARGE SCALE GENOMIC DNA]</scope>
    <source>
        <tissue evidence="2">Muscle</tissue>
    </source>
</reference>
<keyword evidence="3" id="KW-1185">Reference proteome</keyword>
<evidence type="ECO:0000313" key="2">
    <source>
        <dbReference type="EMBL" id="MPC40817.1"/>
    </source>
</evidence>
<dbReference type="EMBL" id="VSRR010004825">
    <property type="protein sequence ID" value="MPC40817.1"/>
    <property type="molecule type" value="Genomic_DNA"/>
</dbReference>
<feature type="region of interest" description="Disordered" evidence="1">
    <location>
        <begin position="1"/>
        <end position="22"/>
    </location>
</feature>
<dbReference type="AlphaFoldDB" id="A0A5B7F5K9"/>
<accession>A0A5B7F5K9</accession>
<protein>
    <submittedName>
        <fullName evidence="2">Uncharacterized protein</fullName>
    </submittedName>
</protein>
<organism evidence="2 3">
    <name type="scientific">Portunus trituberculatus</name>
    <name type="common">Swimming crab</name>
    <name type="synonym">Neptunus trituberculatus</name>
    <dbReference type="NCBI Taxonomy" id="210409"/>
    <lineage>
        <taxon>Eukaryota</taxon>
        <taxon>Metazoa</taxon>
        <taxon>Ecdysozoa</taxon>
        <taxon>Arthropoda</taxon>
        <taxon>Crustacea</taxon>
        <taxon>Multicrustacea</taxon>
        <taxon>Malacostraca</taxon>
        <taxon>Eumalacostraca</taxon>
        <taxon>Eucarida</taxon>
        <taxon>Decapoda</taxon>
        <taxon>Pleocyemata</taxon>
        <taxon>Brachyura</taxon>
        <taxon>Eubrachyura</taxon>
        <taxon>Portunoidea</taxon>
        <taxon>Portunidae</taxon>
        <taxon>Portuninae</taxon>
        <taxon>Portunus</taxon>
    </lineage>
</organism>
<sequence>MASTSPTGGPSGDKENGGGGKNEILLSLTSHLYDQASPAPTNQLASIAPILDCLALMLLRVRQL</sequence>